<dbReference type="Pfam" id="PF02617">
    <property type="entry name" value="ClpS"/>
    <property type="match status" value="1"/>
</dbReference>
<comment type="subunit">
    <text evidence="1">Binds to the N-terminal domain of the chaperone ClpA.</text>
</comment>
<gene>
    <name evidence="1" type="primary">clpS</name>
    <name evidence="3" type="ORF">GGQ74_000246</name>
</gene>
<evidence type="ECO:0000313" key="3">
    <source>
        <dbReference type="EMBL" id="NJB66606.1"/>
    </source>
</evidence>
<dbReference type="SUPFAM" id="SSF54736">
    <property type="entry name" value="ClpS-like"/>
    <property type="match status" value="1"/>
</dbReference>
<comment type="similarity">
    <text evidence="1">Belongs to the ClpS family.</text>
</comment>
<dbReference type="HAMAP" id="MF_00302">
    <property type="entry name" value="ClpS"/>
    <property type="match status" value="1"/>
</dbReference>
<comment type="caution">
    <text evidence="3">The sequence shown here is derived from an EMBL/GenBank/DDBJ whole genome shotgun (WGS) entry which is preliminary data.</text>
</comment>
<dbReference type="GO" id="GO:0006508">
    <property type="term" value="P:proteolysis"/>
    <property type="evidence" value="ECO:0007669"/>
    <property type="project" value="UniProtKB-UniRule"/>
</dbReference>
<evidence type="ECO:0000259" key="2">
    <source>
        <dbReference type="Pfam" id="PF02617"/>
    </source>
</evidence>
<dbReference type="EMBL" id="JAATJA010000001">
    <property type="protein sequence ID" value="NJB66606.1"/>
    <property type="molecule type" value="Genomic_DNA"/>
</dbReference>
<keyword evidence="3" id="KW-0378">Hydrolase</keyword>
<dbReference type="AlphaFoldDB" id="A0A846QD07"/>
<dbReference type="Proteomes" id="UP000580856">
    <property type="component" value="Unassembled WGS sequence"/>
</dbReference>
<dbReference type="Gene3D" id="3.30.1390.10">
    <property type="match status" value="1"/>
</dbReference>
<dbReference type="PANTHER" id="PTHR33473">
    <property type="entry name" value="ATP-DEPENDENT CLP PROTEASE ADAPTER PROTEIN CLPS1, CHLOROPLASTIC"/>
    <property type="match status" value="1"/>
</dbReference>
<dbReference type="NCBIfam" id="NF000672">
    <property type="entry name" value="PRK00033.1-5"/>
    <property type="match status" value="1"/>
</dbReference>
<proteinExistence type="inferred from homology"/>
<dbReference type="PANTHER" id="PTHR33473:SF19">
    <property type="entry name" value="ATP-DEPENDENT CLP PROTEASE ADAPTER PROTEIN CLPS"/>
    <property type="match status" value="1"/>
</dbReference>
<dbReference type="GO" id="GO:0030163">
    <property type="term" value="P:protein catabolic process"/>
    <property type="evidence" value="ECO:0007669"/>
    <property type="project" value="InterPro"/>
</dbReference>
<sequence>MADSFSSPGMLPDTFTEDEVREPRKFKVLLHNDDYTTMDFVVHVLTFVFRKTLAQATEIMLKIHNQGVGVCGVYTAEVAETKVVRVHQLAREAGYPLKCTMEEV</sequence>
<dbReference type="FunFam" id="3.30.1390.10:FF:000002">
    <property type="entry name" value="ATP-dependent Clp protease adapter protein ClpS"/>
    <property type="match status" value="1"/>
</dbReference>
<feature type="domain" description="Adaptor protein ClpS core" evidence="2">
    <location>
        <begin position="22"/>
        <end position="100"/>
    </location>
</feature>
<reference evidence="3 4" key="1">
    <citation type="submission" date="2020-03" db="EMBL/GenBank/DDBJ databases">
        <title>Genomic Encyclopedia of Type Strains, Phase IV (KMG-IV): sequencing the most valuable type-strain genomes for metagenomic binning, comparative biology and taxonomic classification.</title>
        <authorList>
            <person name="Goeker M."/>
        </authorList>
    </citation>
    <scope>NUCLEOTIDE SEQUENCE [LARGE SCALE GENOMIC DNA]</scope>
    <source>
        <strain evidence="3 4">DSM 24233</strain>
    </source>
</reference>
<dbReference type="GO" id="GO:0008233">
    <property type="term" value="F:peptidase activity"/>
    <property type="evidence" value="ECO:0007669"/>
    <property type="project" value="UniProtKB-KW"/>
</dbReference>
<accession>A0A846QD07</accession>
<dbReference type="InterPro" id="IPR022935">
    <property type="entry name" value="ClpS"/>
</dbReference>
<dbReference type="InterPro" id="IPR014719">
    <property type="entry name" value="Ribosomal_bL12_C/ClpS-like"/>
</dbReference>
<comment type="function">
    <text evidence="1">Involved in the modulation of the specificity of the ClpAP-mediated ATP-dependent protein degradation.</text>
</comment>
<evidence type="ECO:0000313" key="4">
    <source>
        <dbReference type="Proteomes" id="UP000580856"/>
    </source>
</evidence>
<evidence type="ECO:0000256" key="1">
    <source>
        <dbReference type="HAMAP-Rule" id="MF_00302"/>
    </source>
</evidence>
<dbReference type="InterPro" id="IPR003769">
    <property type="entry name" value="ClpS_core"/>
</dbReference>
<keyword evidence="3" id="KW-0645">Protease</keyword>
<keyword evidence="4" id="KW-1185">Reference proteome</keyword>
<organism evidence="3 4">
    <name type="scientific">Desulfobaculum xiamenense</name>
    <dbReference type="NCBI Taxonomy" id="995050"/>
    <lineage>
        <taxon>Bacteria</taxon>
        <taxon>Pseudomonadati</taxon>
        <taxon>Thermodesulfobacteriota</taxon>
        <taxon>Desulfovibrionia</taxon>
        <taxon>Desulfovibrionales</taxon>
        <taxon>Desulfovibrionaceae</taxon>
        <taxon>Desulfobaculum</taxon>
    </lineage>
</organism>
<protein>
    <recommendedName>
        <fullName evidence="1">ATP-dependent Clp protease adapter protein ClpS</fullName>
    </recommendedName>
</protein>
<name>A0A846QD07_9BACT</name>